<dbReference type="Proteomes" id="UP001143509">
    <property type="component" value="Unassembled WGS sequence"/>
</dbReference>
<accession>A0ABQ5TB05</accession>
<evidence type="ECO:0000256" key="8">
    <source>
        <dbReference type="HAMAP-Rule" id="MF_00147"/>
    </source>
</evidence>
<feature type="binding site" evidence="8">
    <location>
        <begin position="233"/>
        <end position="234"/>
    </location>
    <ligand>
        <name>substrate</name>
    </ligand>
</feature>
<sequence>MKQSVKLIVGNWKMHGVAADLVEARALIESVHDVRADCRIALCPPATLTDRMRQVLAGGRIELGGQDCHQAPSGACTGSVSAEMLVDAGATLVILGHSERRGAFGETNEEVSAKVEAAIAVGLEPIVCVGETLEQREAGQAAAIVSAQVEGSLADGLSERPFAVAYEPVWAIGTGLTPSLEQIAEVHAAVRSAMIRRLGQAARRAPILYGGSVKPDNAAEILGVSEVGGALVGGASLKAEDFLKIIRAA</sequence>
<dbReference type="RefSeq" id="WP_271165735.1">
    <property type="nucleotide sequence ID" value="NZ_BSFD01000010.1"/>
</dbReference>
<dbReference type="Pfam" id="PF00121">
    <property type="entry name" value="TIM"/>
    <property type="match status" value="1"/>
</dbReference>
<dbReference type="InterPro" id="IPR035990">
    <property type="entry name" value="TIM_sf"/>
</dbReference>
<dbReference type="InterPro" id="IPR013785">
    <property type="entry name" value="Aldolase_TIM"/>
</dbReference>
<evidence type="ECO:0000256" key="2">
    <source>
        <dbReference type="ARBA" id="ARBA00004939"/>
    </source>
</evidence>
<keyword evidence="6 8" id="KW-0324">Glycolysis</keyword>
<evidence type="ECO:0000256" key="1">
    <source>
        <dbReference type="ARBA" id="ARBA00000148"/>
    </source>
</evidence>
<proteinExistence type="inferred from homology"/>
<dbReference type="PROSITE" id="PS00171">
    <property type="entry name" value="TIM_1"/>
    <property type="match status" value="1"/>
</dbReference>
<comment type="pathway">
    <text evidence="8 9">Carbohydrate degradation; glycolysis; D-glyceraldehyde 3-phosphate from glycerone phosphate: step 1/1.</text>
</comment>
<dbReference type="PANTHER" id="PTHR21139:SF42">
    <property type="entry name" value="TRIOSEPHOSPHATE ISOMERASE"/>
    <property type="match status" value="1"/>
</dbReference>
<feature type="binding site" evidence="8">
    <location>
        <position position="173"/>
    </location>
    <ligand>
        <name>substrate</name>
    </ligand>
</feature>
<dbReference type="PROSITE" id="PS51440">
    <property type="entry name" value="TIM_2"/>
    <property type="match status" value="1"/>
</dbReference>
<comment type="pathway">
    <text evidence="8 9">Carbohydrate biosynthesis; gluconeogenesis.</text>
</comment>
<dbReference type="NCBIfam" id="TIGR00419">
    <property type="entry name" value="tim"/>
    <property type="match status" value="1"/>
</dbReference>
<dbReference type="InterPro" id="IPR020861">
    <property type="entry name" value="Triosephosphate_isomerase_AS"/>
</dbReference>
<reference evidence="10" key="1">
    <citation type="journal article" date="2014" name="Int. J. Syst. Evol. Microbiol.">
        <title>Complete genome of a new Firmicutes species belonging to the dominant human colonic microbiota ('Ruminococcus bicirculans') reveals two chromosomes and a selective capacity to utilize plant glucans.</title>
        <authorList>
            <consortium name="NISC Comparative Sequencing Program"/>
            <person name="Wegmann U."/>
            <person name="Louis P."/>
            <person name="Goesmann A."/>
            <person name="Henrissat B."/>
            <person name="Duncan S.H."/>
            <person name="Flint H.J."/>
        </authorList>
    </citation>
    <scope>NUCLEOTIDE SEQUENCE</scope>
    <source>
        <strain evidence="10">VKM B-1499</strain>
    </source>
</reference>
<evidence type="ECO:0000313" key="10">
    <source>
        <dbReference type="EMBL" id="GLK49538.1"/>
    </source>
</evidence>
<keyword evidence="4 8" id="KW-0312">Gluconeogenesis</keyword>
<comment type="subunit">
    <text evidence="8 9">Homodimer.</text>
</comment>
<feature type="active site" description="Electrophile" evidence="8">
    <location>
        <position position="97"/>
    </location>
</feature>
<comment type="similarity">
    <text evidence="3 8 9">Belongs to the triosephosphate isomerase family.</text>
</comment>
<evidence type="ECO:0000256" key="7">
    <source>
        <dbReference type="ARBA" id="ARBA00023235"/>
    </source>
</evidence>
<reference evidence="10" key="2">
    <citation type="submission" date="2023-01" db="EMBL/GenBank/DDBJ databases">
        <authorList>
            <person name="Sun Q."/>
            <person name="Evtushenko L."/>
        </authorList>
    </citation>
    <scope>NUCLEOTIDE SEQUENCE</scope>
    <source>
        <strain evidence="10">VKM B-1499</strain>
    </source>
</reference>
<dbReference type="SUPFAM" id="SSF51351">
    <property type="entry name" value="Triosephosphate isomerase (TIM)"/>
    <property type="match status" value="1"/>
</dbReference>
<dbReference type="InterPro" id="IPR000652">
    <property type="entry name" value="Triosephosphate_isomerase"/>
</dbReference>
<comment type="pathway">
    <text evidence="2">Carbohydrate metabolism; erythritol degradation.</text>
</comment>
<gene>
    <name evidence="8 10" type="primary">tpiA</name>
    <name evidence="10" type="ORF">GCM10017620_25110</name>
</gene>
<dbReference type="Gene3D" id="3.20.20.70">
    <property type="entry name" value="Aldolase class I"/>
    <property type="match status" value="1"/>
</dbReference>
<evidence type="ECO:0000256" key="4">
    <source>
        <dbReference type="ARBA" id="ARBA00022432"/>
    </source>
</evidence>
<dbReference type="PANTHER" id="PTHR21139">
    <property type="entry name" value="TRIOSEPHOSPHATE ISOMERASE"/>
    <property type="match status" value="1"/>
</dbReference>
<evidence type="ECO:0000256" key="6">
    <source>
        <dbReference type="ARBA" id="ARBA00023152"/>
    </source>
</evidence>
<keyword evidence="5 8" id="KW-0963">Cytoplasm</keyword>
<feature type="active site" description="Proton acceptor" evidence="8">
    <location>
        <position position="167"/>
    </location>
</feature>
<feature type="binding site" evidence="8">
    <location>
        <position position="212"/>
    </location>
    <ligand>
        <name>substrate</name>
    </ligand>
</feature>
<protein>
    <recommendedName>
        <fullName evidence="8 9">Triosephosphate isomerase</fullName>
        <shortName evidence="8">TIM</shortName>
        <shortName evidence="8">TPI</shortName>
        <ecNumber evidence="8 9">5.3.1.1</ecNumber>
    </recommendedName>
    <alternativeName>
        <fullName evidence="8">Triose-phosphate isomerase</fullName>
    </alternativeName>
</protein>
<evidence type="ECO:0000256" key="5">
    <source>
        <dbReference type="ARBA" id="ARBA00022490"/>
    </source>
</evidence>
<dbReference type="EC" id="5.3.1.1" evidence="8 9"/>
<keyword evidence="7 8" id="KW-0413">Isomerase</keyword>
<comment type="catalytic activity">
    <reaction evidence="1">
        <text>L-erythrulose 1-phosphate = D-erythrulose 4-phosphate</text>
        <dbReference type="Rhea" id="RHEA:49588"/>
        <dbReference type="ChEBI" id="CHEBI:58002"/>
        <dbReference type="ChEBI" id="CHEBI:90796"/>
        <dbReference type="EC" id="5.3.1.33"/>
    </reaction>
</comment>
<feature type="binding site" evidence="8">
    <location>
        <begin position="11"/>
        <end position="13"/>
    </location>
    <ligand>
        <name>substrate</name>
    </ligand>
</feature>
<keyword evidence="11" id="KW-1185">Reference proteome</keyword>
<comment type="function">
    <text evidence="8">Involved in the gluconeogenesis. Catalyzes stereospecifically the conversion of dihydroxyacetone phosphate (DHAP) to D-glyceraldehyde-3-phosphate (G3P).</text>
</comment>
<comment type="caution">
    <text evidence="10">The sequence shown here is derived from an EMBL/GenBank/DDBJ whole genome shotgun (WGS) entry which is preliminary data.</text>
</comment>
<evidence type="ECO:0000256" key="3">
    <source>
        <dbReference type="ARBA" id="ARBA00007422"/>
    </source>
</evidence>
<evidence type="ECO:0000256" key="9">
    <source>
        <dbReference type="RuleBase" id="RU363013"/>
    </source>
</evidence>
<evidence type="ECO:0000313" key="11">
    <source>
        <dbReference type="Proteomes" id="UP001143509"/>
    </source>
</evidence>
<name>A0ABQ5TB05_9CAUL</name>
<comment type="subcellular location">
    <subcellularLocation>
        <location evidence="8 9">Cytoplasm</location>
    </subcellularLocation>
</comment>
<dbReference type="HAMAP" id="MF_00147_B">
    <property type="entry name" value="TIM_B"/>
    <property type="match status" value="1"/>
</dbReference>
<dbReference type="EMBL" id="BSFD01000010">
    <property type="protein sequence ID" value="GLK49538.1"/>
    <property type="molecule type" value="Genomic_DNA"/>
</dbReference>
<organism evidence="10 11">
    <name type="scientific">Brevundimonas intermedia</name>
    <dbReference type="NCBI Taxonomy" id="74315"/>
    <lineage>
        <taxon>Bacteria</taxon>
        <taxon>Pseudomonadati</taxon>
        <taxon>Pseudomonadota</taxon>
        <taxon>Alphaproteobacteria</taxon>
        <taxon>Caulobacterales</taxon>
        <taxon>Caulobacteraceae</taxon>
        <taxon>Brevundimonas</taxon>
    </lineage>
</organism>
<dbReference type="InterPro" id="IPR022896">
    <property type="entry name" value="TrioseP_Isoase_bac/euk"/>
</dbReference>
<comment type="catalytic activity">
    <reaction evidence="8 9">
        <text>D-glyceraldehyde 3-phosphate = dihydroxyacetone phosphate</text>
        <dbReference type="Rhea" id="RHEA:18585"/>
        <dbReference type="ChEBI" id="CHEBI:57642"/>
        <dbReference type="ChEBI" id="CHEBI:59776"/>
        <dbReference type="EC" id="5.3.1.1"/>
    </reaction>
</comment>
<dbReference type="CDD" id="cd00311">
    <property type="entry name" value="TIM"/>
    <property type="match status" value="1"/>
</dbReference>
<dbReference type="GO" id="GO:0016853">
    <property type="term" value="F:isomerase activity"/>
    <property type="evidence" value="ECO:0007669"/>
    <property type="project" value="UniProtKB-KW"/>
</dbReference>